<dbReference type="Gene3D" id="3.90.1580.10">
    <property type="entry name" value="paralog of FGE (formylglycine-generating enzyme)"/>
    <property type="match status" value="1"/>
</dbReference>
<dbReference type="InterPro" id="IPR005532">
    <property type="entry name" value="SUMF_dom"/>
</dbReference>
<feature type="domain" description="Sulfatase-modifying factor enzyme-like" evidence="1">
    <location>
        <begin position="166"/>
        <end position="424"/>
    </location>
</feature>
<dbReference type="STRING" id="52.CMC5_039070"/>
<dbReference type="PROSITE" id="PS51257">
    <property type="entry name" value="PROKAR_LIPOPROTEIN"/>
    <property type="match status" value="1"/>
</dbReference>
<evidence type="ECO:0000259" key="1">
    <source>
        <dbReference type="Pfam" id="PF03781"/>
    </source>
</evidence>
<organism evidence="2 3">
    <name type="scientific">Chondromyces crocatus</name>
    <dbReference type="NCBI Taxonomy" id="52"/>
    <lineage>
        <taxon>Bacteria</taxon>
        <taxon>Pseudomonadati</taxon>
        <taxon>Myxococcota</taxon>
        <taxon>Polyangia</taxon>
        <taxon>Polyangiales</taxon>
        <taxon>Polyangiaceae</taxon>
        <taxon>Chondromyces</taxon>
    </lineage>
</organism>
<dbReference type="InterPro" id="IPR042095">
    <property type="entry name" value="SUMF_sf"/>
</dbReference>
<sequence>MLRRKALEGGALALALALGGASCGWVLGLDEFVDAAAGGAGGEAPTSSTTSGGAQRCSQGARDCVGNTPRECADDVWVTQAPCSGGAPVCAGGACVVCVEEQRGCDGNRPRRCEEGAWVLETTCADPEPGCHEGTCVPASCAGGGPGAGTNCGLEGDRDCCASALVPGGKFNRSNDASYPATVRDFHLDVYEVTVGRFRAFVEAGKGTKADPPMEGDGAHPTLAGSGWRYEWNDSLEASTTLLRAALKCPYTWNWTDGVGPNEQRPIGCISWYEAFAFCAWDGGRLPTEAEWEHAAAGGSQQRQWPWGSEFDATRTSYRCLGDGDPSCTPNDLRPVGTYSPAGDGRWGHADLAGNAAEMMLDWHSTNPNYPLPCDDCAQLTAGTNKILKGGSAWAPTTSGLMSASRTWENPTTRGVILGVRCVRRF</sequence>
<dbReference type="InterPro" id="IPR051043">
    <property type="entry name" value="Sulfatase_Mod_Factor_Kinase"/>
</dbReference>
<proteinExistence type="predicted"/>
<keyword evidence="3" id="KW-1185">Reference proteome</keyword>
<dbReference type="KEGG" id="ccro:CMC5_039070"/>
<dbReference type="AlphaFoldDB" id="A0A0K1EFV6"/>
<accession>A0A0K1EFV6</accession>
<dbReference type="PANTHER" id="PTHR23150:SF19">
    <property type="entry name" value="FORMYLGLYCINE-GENERATING ENZYME"/>
    <property type="match status" value="1"/>
</dbReference>
<dbReference type="GO" id="GO:0120147">
    <property type="term" value="F:formylglycine-generating oxidase activity"/>
    <property type="evidence" value="ECO:0007669"/>
    <property type="project" value="TreeGrafter"/>
</dbReference>
<evidence type="ECO:0000313" key="2">
    <source>
        <dbReference type="EMBL" id="AKT39756.1"/>
    </source>
</evidence>
<dbReference type="PANTHER" id="PTHR23150">
    <property type="entry name" value="SULFATASE MODIFYING FACTOR 1, 2"/>
    <property type="match status" value="1"/>
</dbReference>
<protein>
    <recommendedName>
        <fullName evidence="1">Sulfatase-modifying factor enzyme-like domain-containing protein</fullName>
    </recommendedName>
</protein>
<dbReference type="InterPro" id="IPR016187">
    <property type="entry name" value="CTDL_fold"/>
</dbReference>
<name>A0A0K1EFV6_CHOCO</name>
<gene>
    <name evidence="2" type="ORF">CMC5_039070</name>
</gene>
<dbReference type="Pfam" id="PF03781">
    <property type="entry name" value="FGE-sulfatase"/>
    <property type="match status" value="1"/>
</dbReference>
<reference evidence="2 3" key="1">
    <citation type="submission" date="2015-07" db="EMBL/GenBank/DDBJ databases">
        <title>Genome analysis of myxobacterium Chondromyces crocatus Cm c5 reveals a high potential for natural compound synthesis and the genetic basis for the loss of fruiting body formation.</title>
        <authorList>
            <person name="Zaburannyi N."/>
            <person name="Bunk B."/>
            <person name="Maier J."/>
            <person name="Overmann J."/>
            <person name="Mueller R."/>
        </authorList>
    </citation>
    <scope>NUCLEOTIDE SEQUENCE [LARGE SCALE GENOMIC DNA]</scope>
    <source>
        <strain evidence="2 3">Cm c5</strain>
    </source>
</reference>
<dbReference type="SUPFAM" id="SSF56436">
    <property type="entry name" value="C-type lectin-like"/>
    <property type="match status" value="1"/>
</dbReference>
<dbReference type="EMBL" id="CP012159">
    <property type="protein sequence ID" value="AKT39756.1"/>
    <property type="molecule type" value="Genomic_DNA"/>
</dbReference>
<dbReference type="Proteomes" id="UP000067626">
    <property type="component" value="Chromosome"/>
</dbReference>
<evidence type="ECO:0000313" key="3">
    <source>
        <dbReference type="Proteomes" id="UP000067626"/>
    </source>
</evidence>